<proteinExistence type="predicted"/>
<comment type="caution">
    <text evidence="1">The sequence shown here is derived from an EMBL/GenBank/DDBJ whole genome shotgun (WGS) entry which is preliminary data.</text>
</comment>
<protein>
    <submittedName>
        <fullName evidence="1">Uncharacterized protein</fullName>
    </submittedName>
</protein>
<gene>
    <name evidence="1" type="ORF">N3K66_008567</name>
</gene>
<reference evidence="1" key="1">
    <citation type="submission" date="2022-10" db="EMBL/GenBank/DDBJ databases">
        <title>Complete Genome of Trichothecium roseum strain YXFP-22015, a Plant Pathogen Isolated from Citrus.</title>
        <authorList>
            <person name="Wang Y."/>
            <person name="Zhu L."/>
        </authorList>
    </citation>
    <scope>NUCLEOTIDE SEQUENCE</scope>
    <source>
        <strain evidence="1">YXFP-22015</strain>
    </source>
</reference>
<evidence type="ECO:0000313" key="2">
    <source>
        <dbReference type="Proteomes" id="UP001163324"/>
    </source>
</evidence>
<keyword evidence="2" id="KW-1185">Reference proteome</keyword>
<accession>A0ACC0UQS2</accession>
<organism evidence="1 2">
    <name type="scientific">Trichothecium roseum</name>
    <dbReference type="NCBI Taxonomy" id="47278"/>
    <lineage>
        <taxon>Eukaryota</taxon>
        <taxon>Fungi</taxon>
        <taxon>Dikarya</taxon>
        <taxon>Ascomycota</taxon>
        <taxon>Pezizomycotina</taxon>
        <taxon>Sordariomycetes</taxon>
        <taxon>Hypocreomycetidae</taxon>
        <taxon>Hypocreales</taxon>
        <taxon>Hypocreales incertae sedis</taxon>
        <taxon>Trichothecium</taxon>
    </lineage>
</organism>
<dbReference type="Proteomes" id="UP001163324">
    <property type="component" value="Chromosome 9"/>
</dbReference>
<dbReference type="EMBL" id="CM047948">
    <property type="protein sequence ID" value="KAI9896395.1"/>
    <property type="molecule type" value="Genomic_DNA"/>
</dbReference>
<evidence type="ECO:0000313" key="1">
    <source>
        <dbReference type="EMBL" id="KAI9896395.1"/>
    </source>
</evidence>
<name>A0ACC0UQS2_9HYPO</name>
<sequence length="304" mass="31394">MDKFNVNSLFSVQDYNVVITGGGTGIGGSMARGLAANGATVFVLGRRMEPLKETAKEVAAAGVKGTIVPVVCDVTSKDSLQAAARQVGEKVAHVDALIASSGATGPALPFPTAPSGPSLQALCDELWKTSMEDFTDTYNTNVTAVLYTAVAFLPLLYAANSEAVRGPGSSDRPRPQIIGVSSIASYAKGTASGYAYNSSKAALNQMLKQLGNLLVPYDVRSNVFCAGIWLTPMTQGTTLTDAAAGNDPVIEGAYPREIVPAMRIGGETDAAGVILWLCSKAGSFVNGSVIMSDGGALSIRPSSY</sequence>